<protein>
    <submittedName>
        <fullName evidence="4">DUF1906 domain-containing protein</fullName>
    </submittedName>
</protein>
<evidence type="ECO:0000256" key="2">
    <source>
        <dbReference type="SAM" id="Phobius"/>
    </source>
</evidence>
<dbReference type="RefSeq" id="WP_155668879.1">
    <property type="nucleotide sequence ID" value="NZ_WOCA01000007.1"/>
</dbReference>
<organism evidence="4 5">
    <name type="scientific">Ornithinibacillus caprae</name>
    <dbReference type="NCBI Taxonomy" id="2678566"/>
    <lineage>
        <taxon>Bacteria</taxon>
        <taxon>Bacillati</taxon>
        <taxon>Bacillota</taxon>
        <taxon>Bacilli</taxon>
        <taxon>Bacillales</taxon>
        <taxon>Bacillaceae</taxon>
        <taxon>Ornithinibacillus</taxon>
    </lineage>
</organism>
<gene>
    <name evidence="4" type="ORF">GMD78_10930</name>
</gene>
<keyword evidence="2" id="KW-0812">Transmembrane</keyword>
<evidence type="ECO:0000313" key="4">
    <source>
        <dbReference type="EMBL" id="MUK88907.1"/>
    </source>
</evidence>
<feature type="transmembrane region" description="Helical" evidence="2">
    <location>
        <begin position="6"/>
        <end position="27"/>
    </location>
</feature>
<feature type="compositionally biased region" description="Acidic residues" evidence="1">
    <location>
        <begin position="65"/>
        <end position="77"/>
    </location>
</feature>
<dbReference type="InterPro" id="IPR015020">
    <property type="entry name" value="Rv2525c-like_Glyco_Hydro-like"/>
</dbReference>
<sequence>MKKYEIFTLISLAIVIAIPIFLNLAVFDDQDSSPREDPPQEENEDNNSDDGNDEEESDQGNTDGSGEEGDQNNDNSDEVVWGVDSASYTDENMYSCVVDNFGEPEVWGRYLGDREGVSQGMDSDEVDYFHENDIQILVIYNHVNDARGYDHGVEHGETAIQYANDLGVPEGVALFVDIEPEYPVDAAFMEGWYDALNDSNYEPAIYGVFDEGSELFEAFNGLEEGVQEDTVVWSAYPQEDVTTKENAPEYNPEGPENALLYGWQYAIDAETCNIDTNLFTGEMIEYLW</sequence>
<dbReference type="InterPro" id="IPR017853">
    <property type="entry name" value="GH"/>
</dbReference>
<keyword evidence="2" id="KW-0472">Membrane</keyword>
<dbReference type="EMBL" id="WOCA01000007">
    <property type="protein sequence ID" value="MUK88907.1"/>
    <property type="molecule type" value="Genomic_DNA"/>
</dbReference>
<reference evidence="4 5" key="1">
    <citation type="submission" date="2019-11" db="EMBL/GenBank/DDBJ databases">
        <authorList>
            <person name="Li X."/>
        </authorList>
    </citation>
    <scope>NUCLEOTIDE SEQUENCE [LARGE SCALE GENOMIC DNA]</scope>
    <source>
        <strain evidence="4 5">L9</strain>
    </source>
</reference>
<evidence type="ECO:0000256" key="1">
    <source>
        <dbReference type="SAM" id="MobiDB-lite"/>
    </source>
</evidence>
<dbReference type="SUPFAM" id="SSF51445">
    <property type="entry name" value="(Trans)glycosidases"/>
    <property type="match status" value="1"/>
</dbReference>
<keyword evidence="5" id="KW-1185">Reference proteome</keyword>
<keyword evidence="2" id="KW-1133">Transmembrane helix</keyword>
<dbReference type="Proteomes" id="UP000469125">
    <property type="component" value="Unassembled WGS sequence"/>
</dbReference>
<evidence type="ECO:0000313" key="5">
    <source>
        <dbReference type="Proteomes" id="UP000469125"/>
    </source>
</evidence>
<feature type="domain" description="Rv2525c-like glycoside hydrolase-like" evidence="3">
    <location>
        <begin position="107"/>
        <end position="211"/>
    </location>
</feature>
<dbReference type="AlphaFoldDB" id="A0A6N8FLP6"/>
<evidence type="ECO:0000259" key="3">
    <source>
        <dbReference type="Pfam" id="PF08924"/>
    </source>
</evidence>
<accession>A0A6N8FLP6</accession>
<proteinExistence type="predicted"/>
<feature type="region of interest" description="Disordered" evidence="1">
    <location>
        <begin position="29"/>
        <end position="78"/>
    </location>
</feature>
<name>A0A6N8FLP6_9BACI</name>
<feature type="compositionally biased region" description="Acidic residues" evidence="1">
    <location>
        <begin position="39"/>
        <end position="58"/>
    </location>
</feature>
<comment type="caution">
    <text evidence="4">The sequence shown here is derived from an EMBL/GenBank/DDBJ whole genome shotgun (WGS) entry which is preliminary data.</text>
</comment>
<dbReference type="Gene3D" id="3.20.20.80">
    <property type="entry name" value="Glycosidases"/>
    <property type="match status" value="1"/>
</dbReference>
<dbReference type="Pfam" id="PF08924">
    <property type="entry name" value="Rv2525c_GlyHyd-like"/>
    <property type="match status" value="1"/>
</dbReference>